<evidence type="ECO:0000256" key="1">
    <source>
        <dbReference type="ARBA" id="ARBA00009617"/>
    </source>
</evidence>
<comment type="caution">
    <text evidence="3">The sequence shown here is derived from an EMBL/GenBank/DDBJ whole genome shotgun (WGS) entry which is preliminary data.</text>
</comment>
<gene>
    <name evidence="3" type="ORF">ABS767_00255</name>
</gene>
<evidence type="ECO:0000256" key="2">
    <source>
        <dbReference type="SAM" id="Phobius"/>
    </source>
</evidence>
<evidence type="ECO:0000313" key="4">
    <source>
        <dbReference type="Proteomes" id="UP001629244"/>
    </source>
</evidence>
<feature type="transmembrane region" description="Helical" evidence="2">
    <location>
        <begin position="171"/>
        <end position="194"/>
    </location>
</feature>
<feature type="transmembrane region" description="Helical" evidence="2">
    <location>
        <begin position="333"/>
        <end position="356"/>
    </location>
</feature>
<feature type="transmembrane region" description="Helical" evidence="2">
    <location>
        <begin position="55"/>
        <end position="81"/>
    </location>
</feature>
<sequence length="511" mass="54826">MATTHDGTLSAPDAAVTDPARSVPPIGLGTRIGYGSGAIANGIKNAAFTTYLLFFYSQIIGVPAGVVSAAVALTLLVDAVADPLLGRWSDRTRSRWGRRHPFIYGAALPTALFFLLAWFPPAGMSDLQTGIWIFVTASLTRMSISAFEISTSAMTPELTEDYRERTRLFGLRWWFGYAGTYGFTTLCLLTFFAATPEFPRGQLNPAGYPGFAIAGALTIFAAILICGIATHNRIPYLRQAEVRTERTSLIGHLREMGSALKNRAFLAIFGFGVLKYSAIGLYSATTLFFLTYLYQLNAAQVAILTIDSLVAATIAAPLAPVMSAWIGKRASSMLFAVVGVSIGLTPLFLAYNGWFFAPGHPLLVPTLFAIGALYGAMVAISLINTSSMLADVVEDSALKTGRHEAGTFFAASSFMQQCSTAVGIFLAGRLLIWADFPAKPAPGQVSEEAIRSLVIHYIPCSIGLWSLGALFLLFYPITKAKHEANVAALRAREAEARAVEMDNSALLGPAR</sequence>
<organism evidence="3 4">
    <name type="scientific">Sphingomonas plantiphila</name>
    <dbReference type="NCBI Taxonomy" id="3163295"/>
    <lineage>
        <taxon>Bacteria</taxon>
        <taxon>Pseudomonadati</taxon>
        <taxon>Pseudomonadota</taxon>
        <taxon>Alphaproteobacteria</taxon>
        <taxon>Sphingomonadales</taxon>
        <taxon>Sphingomonadaceae</taxon>
        <taxon>Sphingomonas</taxon>
    </lineage>
</organism>
<feature type="transmembrane region" description="Helical" evidence="2">
    <location>
        <begin position="298"/>
        <end position="321"/>
    </location>
</feature>
<dbReference type="SUPFAM" id="SSF103473">
    <property type="entry name" value="MFS general substrate transporter"/>
    <property type="match status" value="1"/>
</dbReference>
<keyword evidence="4" id="KW-1185">Reference proteome</keyword>
<dbReference type="RefSeq" id="WP_408076360.1">
    <property type="nucleotide sequence ID" value="NZ_JBELQC010000001.1"/>
</dbReference>
<keyword evidence="2" id="KW-0812">Transmembrane</keyword>
<dbReference type="InterPro" id="IPR036259">
    <property type="entry name" value="MFS_trans_sf"/>
</dbReference>
<feature type="transmembrane region" description="Helical" evidence="2">
    <location>
        <begin position="405"/>
        <end position="434"/>
    </location>
</feature>
<feature type="transmembrane region" description="Helical" evidence="2">
    <location>
        <begin position="102"/>
        <end position="119"/>
    </location>
</feature>
<dbReference type="Proteomes" id="UP001629244">
    <property type="component" value="Unassembled WGS sequence"/>
</dbReference>
<dbReference type="Gene3D" id="1.20.1250.20">
    <property type="entry name" value="MFS general substrate transporter like domains"/>
    <property type="match status" value="2"/>
</dbReference>
<dbReference type="PANTHER" id="PTHR11328">
    <property type="entry name" value="MAJOR FACILITATOR SUPERFAMILY DOMAIN-CONTAINING PROTEIN"/>
    <property type="match status" value="1"/>
</dbReference>
<feature type="transmembrane region" description="Helical" evidence="2">
    <location>
        <begin position="264"/>
        <end position="292"/>
    </location>
</feature>
<feature type="transmembrane region" description="Helical" evidence="2">
    <location>
        <begin position="206"/>
        <end position="229"/>
    </location>
</feature>
<protein>
    <submittedName>
        <fullName evidence="3">MFS transporter</fullName>
    </submittedName>
</protein>
<evidence type="ECO:0000313" key="3">
    <source>
        <dbReference type="EMBL" id="MFL9839377.1"/>
    </source>
</evidence>
<dbReference type="EMBL" id="JBELQC010000001">
    <property type="protein sequence ID" value="MFL9839377.1"/>
    <property type="molecule type" value="Genomic_DNA"/>
</dbReference>
<feature type="transmembrane region" description="Helical" evidence="2">
    <location>
        <begin position="131"/>
        <end position="150"/>
    </location>
</feature>
<feature type="transmembrane region" description="Helical" evidence="2">
    <location>
        <begin position="362"/>
        <end position="384"/>
    </location>
</feature>
<name>A0ABW8YIV7_9SPHN</name>
<dbReference type="InterPro" id="IPR039672">
    <property type="entry name" value="MFS_2"/>
</dbReference>
<feature type="transmembrane region" description="Helical" evidence="2">
    <location>
        <begin position="454"/>
        <end position="475"/>
    </location>
</feature>
<comment type="similarity">
    <text evidence="1">Belongs to the sodium:galactoside symporter (TC 2.A.2) family.</text>
</comment>
<dbReference type="PANTHER" id="PTHR11328:SF24">
    <property type="entry name" value="MAJOR FACILITATOR SUPERFAMILY (MFS) PROFILE DOMAIN-CONTAINING PROTEIN"/>
    <property type="match status" value="1"/>
</dbReference>
<proteinExistence type="inferred from homology"/>
<accession>A0ABW8YIV7</accession>
<dbReference type="Pfam" id="PF13347">
    <property type="entry name" value="MFS_2"/>
    <property type="match status" value="1"/>
</dbReference>
<reference evidence="3 4" key="1">
    <citation type="submission" date="2024-06" db="EMBL/GenBank/DDBJ databases">
        <authorList>
            <person name="Kaempfer P."/>
            <person name="Viver T."/>
        </authorList>
    </citation>
    <scope>NUCLEOTIDE SEQUENCE [LARGE SCALE GENOMIC DNA]</scope>
    <source>
        <strain evidence="3 4">ST-64</strain>
    </source>
</reference>
<keyword evidence="2" id="KW-1133">Transmembrane helix</keyword>
<keyword evidence="2" id="KW-0472">Membrane</keyword>